<dbReference type="SFLD" id="SFLDS00003">
    <property type="entry name" value="Haloacid_Dehalogenase"/>
    <property type="match status" value="1"/>
</dbReference>
<dbReference type="GO" id="GO:0005829">
    <property type="term" value="C:cytosol"/>
    <property type="evidence" value="ECO:0007669"/>
    <property type="project" value="TreeGrafter"/>
</dbReference>
<dbReference type="InterPro" id="IPR023214">
    <property type="entry name" value="HAD_sf"/>
</dbReference>
<accession>A0AAU9CSQ7</accession>
<dbReference type="PANTHER" id="PTHR43434:SF19">
    <property type="entry name" value="PHOSPHONOACETALDEHYDE HYDROLASE"/>
    <property type="match status" value="1"/>
</dbReference>
<organism evidence="1 2">
    <name type="scientific">Fulvitalea axinellae</name>
    <dbReference type="NCBI Taxonomy" id="1182444"/>
    <lineage>
        <taxon>Bacteria</taxon>
        <taxon>Pseudomonadati</taxon>
        <taxon>Bacteroidota</taxon>
        <taxon>Cytophagia</taxon>
        <taxon>Cytophagales</taxon>
        <taxon>Persicobacteraceae</taxon>
        <taxon>Fulvitalea</taxon>
    </lineage>
</organism>
<reference evidence="1 2" key="1">
    <citation type="submission" date="2021-12" db="EMBL/GenBank/DDBJ databases">
        <title>Genome sequencing of bacteria with rrn-lacking chromosome and rrn-plasmid.</title>
        <authorList>
            <person name="Anda M."/>
            <person name="Iwasaki W."/>
        </authorList>
    </citation>
    <scope>NUCLEOTIDE SEQUENCE [LARGE SCALE GENOMIC DNA]</scope>
    <source>
        <strain evidence="1 2">DSM 100852</strain>
        <plasmid evidence="1 2">pFA3</plasmid>
    </source>
</reference>
<dbReference type="SUPFAM" id="SSF56784">
    <property type="entry name" value="HAD-like"/>
    <property type="match status" value="1"/>
</dbReference>
<dbReference type="NCBIfam" id="TIGR03351">
    <property type="entry name" value="PhnX-like"/>
    <property type="match status" value="1"/>
</dbReference>
<dbReference type="InterPro" id="IPR023198">
    <property type="entry name" value="PGP-like_dom2"/>
</dbReference>
<dbReference type="RefSeq" id="WP_338395490.1">
    <property type="nucleotide sequence ID" value="NZ_AP025317.1"/>
</dbReference>
<dbReference type="InterPro" id="IPR022468">
    <property type="entry name" value="PhnX-like"/>
</dbReference>
<evidence type="ECO:0000313" key="2">
    <source>
        <dbReference type="Proteomes" id="UP001348817"/>
    </source>
</evidence>
<dbReference type="Gene3D" id="3.40.50.1000">
    <property type="entry name" value="HAD superfamily/HAD-like"/>
    <property type="match status" value="1"/>
</dbReference>
<dbReference type="Pfam" id="PF00702">
    <property type="entry name" value="Hydrolase"/>
    <property type="match status" value="1"/>
</dbReference>
<dbReference type="SFLD" id="SFLDG01129">
    <property type="entry name" value="C1.5:_HAD__Beta-PGM__Phosphata"/>
    <property type="match status" value="1"/>
</dbReference>
<dbReference type="Proteomes" id="UP001348817">
    <property type="component" value="Plasmid pFA3"/>
</dbReference>
<gene>
    <name evidence="1" type="ORF">FUAX_45680</name>
</gene>
<proteinExistence type="predicted"/>
<keyword evidence="1" id="KW-0614">Plasmid</keyword>
<dbReference type="EMBL" id="AP025317">
    <property type="protein sequence ID" value="BDD12136.1"/>
    <property type="molecule type" value="Genomic_DNA"/>
</dbReference>
<dbReference type="KEGG" id="fax:FUAX_45680"/>
<dbReference type="GO" id="GO:0008967">
    <property type="term" value="F:phosphoglycolate phosphatase activity"/>
    <property type="evidence" value="ECO:0007669"/>
    <property type="project" value="TreeGrafter"/>
</dbReference>
<sequence>MNIELVVFDMAGTTVSDSDNVHKALIEALAEFGVRSDRQDANEVMGYPKPVAIRMILEKRLPNPMDINEEMVSDIYEEFEKRMIRFYETDTAVKEKPNASKTFRTLKDAGIKVALDTGFARPIADAIIKRLGWAENNLLDFTVTSDEVENGRPHPDMVFKAMEVLDVTEAKRVAKIGDTVSDLMQGTDAGCSIVIGVTTGAYSAEELRQHPHTHLIQDLSELPEILGIHVKG</sequence>
<evidence type="ECO:0000313" key="1">
    <source>
        <dbReference type="EMBL" id="BDD12136.1"/>
    </source>
</evidence>
<geneLocation type="plasmid" evidence="1 2">
    <name>pFA3</name>
</geneLocation>
<dbReference type="PANTHER" id="PTHR43434">
    <property type="entry name" value="PHOSPHOGLYCOLATE PHOSPHATASE"/>
    <property type="match status" value="1"/>
</dbReference>
<name>A0AAU9CSQ7_9BACT</name>
<dbReference type="AlphaFoldDB" id="A0AAU9CSQ7"/>
<protein>
    <submittedName>
        <fullName evidence="1">Phosphatase</fullName>
    </submittedName>
</protein>
<dbReference type="InterPro" id="IPR036412">
    <property type="entry name" value="HAD-like_sf"/>
</dbReference>
<dbReference type="InterPro" id="IPR050155">
    <property type="entry name" value="HAD-like_hydrolase_sf"/>
</dbReference>
<keyword evidence="2" id="KW-1185">Reference proteome</keyword>
<dbReference type="SFLD" id="SFLDG01135">
    <property type="entry name" value="C1.5.6:_HAD__Beta-PGM__Phospha"/>
    <property type="match status" value="1"/>
</dbReference>
<dbReference type="Gene3D" id="1.10.150.240">
    <property type="entry name" value="Putative phosphatase, domain 2"/>
    <property type="match status" value="1"/>
</dbReference>
<dbReference type="GO" id="GO:0006281">
    <property type="term" value="P:DNA repair"/>
    <property type="evidence" value="ECO:0007669"/>
    <property type="project" value="TreeGrafter"/>
</dbReference>